<dbReference type="EMBL" id="PEWN01000018">
    <property type="protein sequence ID" value="PIU52077.1"/>
    <property type="molecule type" value="Genomic_DNA"/>
</dbReference>
<accession>A0A2M6ZI65</accession>
<name>A0A2M6ZI65_9BACT</name>
<dbReference type="AlphaFoldDB" id="A0A2M6ZI65"/>
<organism evidence="1 2">
    <name type="scientific">Candidatus Desantisbacteria bacterium CG07_land_8_20_14_0_80_39_15</name>
    <dbReference type="NCBI Taxonomy" id="1974549"/>
    <lineage>
        <taxon>Bacteria</taxon>
        <taxon>Candidatus Desantisiibacteriota</taxon>
    </lineage>
</organism>
<dbReference type="Proteomes" id="UP000229227">
    <property type="component" value="Unassembled WGS sequence"/>
</dbReference>
<feature type="non-terminal residue" evidence="1">
    <location>
        <position position="144"/>
    </location>
</feature>
<evidence type="ECO:0000313" key="1">
    <source>
        <dbReference type="EMBL" id="PIU52077.1"/>
    </source>
</evidence>
<comment type="caution">
    <text evidence="1">The sequence shown here is derived from an EMBL/GenBank/DDBJ whole genome shotgun (WGS) entry which is preliminary data.</text>
</comment>
<evidence type="ECO:0000313" key="2">
    <source>
        <dbReference type="Proteomes" id="UP000229227"/>
    </source>
</evidence>
<proteinExistence type="predicted"/>
<sequence length="144" mass="16243">MTGKSKKDKKLILVSNSVVNELMLIANKQGKPFYGFVTETLEHALKVYADGHSLEEVVSFYELMEIFKSLGAKMISDDMFNYLIVKEYEAGKSVLQDKLYEFGRLCGKSLTSKSERPFETLENLLSGAGWDLNEVAVTEKDDKV</sequence>
<protein>
    <submittedName>
        <fullName evidence="1">Uncharacterized protein</fullName>
    </submittedName>
</protein>
<gene>
    <name evidence="1" type="ORF">COS91_01185</name>
</gene>
<reference evidence="2" key="1">
    <citation type="submission" date="2017-09" db="EMBL/GenBank/DDBJ databases">
        <title>Depth-based differentiation of microbial function through sediment-hosted aquifers and enrichment of novel symbionts in the deep terrestrial subsurface.</title>
        <authorList>
            <person name="Probst A.J."/>
            <person name="Ladd B."/>
            <person name="Jarett J.K."/>
            <person name="Geller-Mcgrath D.E."/>
            <person name="Sieber C.M.K."/>
            <person name="Emerson J.B."/>
            <person name="Anantharaman K."/>
            <person name="Thomas B.C."/>
            <person name="Malmstrom R."/>
            <person name="Stieglmeier M."/>
            <person name="Klingl A."/>
            <person name="Woyke T."/>
            <person name="Ryan C.M."/>
            <person name="Banfield J.F."/>
        </authorList>
    </citation>
    <scope>NUCLEOTIDE SEQUENCE [LARGE SCALE GENOMIC DNA]</scope>
</reference>